<keyword evidence="3" id="KW-0805">Transcription regulation</keyword>
<keyword evidence="5" id="KW-0597">Phosphoprotein</keyword>
<dbReference type="FunFam" id="3.40.50.300:FF:000006">
    <property type="entry name" value="DNA-binding transcriptional regulator NtrC"/>
    <property type="match status" value="1"/>
</dbReference>
<dbReference type="InterPro" id="IPR058031">
    <property type="entry name" value="AAA_lid_NorR"/>
</dbReference>
<evidence type="ECO:0000313" key="9">
    <source>
        <dbReference type="Proteomes" id="UP000427906"/>
    </source>
</evidence>
<keyword evidence="9" id="KW-1185">Reference proteome</keyword>
<dbReference type="Pfam" id="PF00072">
    <property type="entry name" value="Response_reg"/>
    <property type="match status" value="1"/>
</dbReference>
<dbReference type="GO" id="GO:0000160">
    <property type="term" value="P:phosphorelay signal transduction system"/>
    <property type="evidence" value="ECO:0007669"/>
    <property type="project" value="InterPro"/>
</dbReference>
<feature type="modified residue" description="4-aspartylphosphate" evidence="5">
    <location>
        <position position="53"/>
    </location>
</feature>
<sequence length="464" mass="52772">MKLSVLVIDDEQTVLRTFRLRLSEWGYEVFLASDGPSGLEILSKANIQVVLSDLRMPGMSGQEVIKRIVTDYPNVKVVAITGYATVETTVEVMKSGAYDFIVKPLNFEQVRMTLNRVEEQTRLQEENLTLINRVQALSQDASERYRYDNLIGKSKRMKAVFSQIETVAPLETTVLIYGETGTGKELTARAIHHNSKRKSGPMVTVDCGTLSETLLEAELFGFEKGAFTGAQARKQGLFEQAHGGTIFLDEVSNASQMVQQKLLRLIQEKSFQRVGGRESIKSDTRIIAASNKPLLDLVRNNQFRQDLYYRLNVVNIVLPPLRQRGEDILLLARYMLNHHAKVLDRKPIKISPSACRQLETHSWPGNVRELFYVIERSIIMTPGDTIEQFFLDDNINIAESDHEKPVSLTPSLPEQVAMLERTYLETALRRYHGRILSVVKRSGLNPRTLNRKMKRYNLNKGDFK</sequence>
<dbReference type="AlphaFoldDB" id="A0A5K7YHI7"/>
<evidence type="ECO:0000256" key="3">
    <source>
        <dbReference type="ARBA" id="ARBA00023015"/>
    </source>
</evidence>
<dbReference type="SUPFAM" id="SSF52172">
    <property type="entry name" value="CheY-like"/>
    <property type="match status" value="1"/>
</dbReference>
<dbReference type="PROSITE" id="PS00676">
    <property type="entry name" value="SIGMA54_INTERACT_2"/>
    <property type="match status" value="1"/>
</dbReference>
<dbReference type="Gene3D" id="1.10.8.60">
    <property type="match status" value="1"/>
</dbReference>
<dbReference type="Pfam" id="PF02954">
    <property type="entry name" value="HTH_8"/>
    <property type="match status" value="1"/>
</dbReference>
<dbReference type="InterPro" id="IPR009057">
    <property type="entry name" value="Homeodomain-like_sf"/>
</dbReference>
<dbReference type="GO" id="GO:0005524">
    <property type="term" value="F:ATP binding"/>
    <property type="evidence" value="ECO:0007669"/>
    <property type="project" value="UniProtKB-KW"/>
</dbReference>
<dbReference type="PROSITE" id="PS50045">
    <property type="entry name" value="SIGMA54_INTERACT_4"/>
    <property type="match status" value="1"/>
</dbReference>
<dbReference type="RefSeq" id="WP_155316223.1">
    <property type="nucleotide sequence ID" value="NZ_AP021874.1"/>
</dbReference>
<dbReference type="InterPro" id="IPR001789">
    <property type="entry name" value="Sig_transdc_resp-reg_receiver"/>
</dbReference>
<keyword evidence="2" id="KW-0067">ATP-binding</keyword>
<reference evidence="8 9" key="1">
    <citation type="submission" date="2019-11" db="EMBL/GenBank/DDBJ databases">
        <title>Comparative genomics of hydrocarbon-degrading Desulfosarcina strains.</title>
        <authorList>
            <person name="Watanabe M."/>
            <person name="Kojima H."/>
            <person name="Fukui M."/>
        </authorList>
    </citation>
    <scope>NUCLEOTIDE SEQUENCE [LARGE SCALE GENOMIC DNA]</scope>
    <source>
        <strain evidence="8 9">PL12</strain>
    </source>
</reference>
<dbReference type="KEGG" id="dalk:DSCA_19530"/>
<evidence type="ECO:0000259" key="7">
    <source>
        <dbReference type="PROSITE" id="PS50110"/>
    </source>
</evidence>
<keyword evidence="4" id="KW-0804">Transcription</keyword>
<evidence type="ECO:0000256" key="5">
    <source>
        <dbReference type="PROSITE-ProRule" id="PRU00169"/>
    </source>
</evidence>
<dbReference type="SUPFAM" id="SSF52540">
    <property type="entry name" value="P-loop containing nucleoside triphosphate hydrolases"/>
    <property type="match status" value="1"/>
</dbReference>
<dbReference type="Gene3D" id="3.40.50.300">
    <property type="entry name" value="P-loop containing nucleotide triphosphate hydrolases"/>
    <property type="match status" value="1"/>
</dbReference>
<dbReference type="CDD" id="cd00156">
    <property type="entry name" value="REC"/>
    <property type="match status" value="1"/>
</dbReference>
<dbReference type="SMART" id="SM00448">
    <property type="entry name" value="REC"/>
    <property type="match status" value="1"/>
</dbReference>
<dbReference type="PROSITE" id="PS50110">
    <property type="entry name" value="RESPONSE_REGULATORY"/>
    <property type="match status" value="1"/>
</dbReference>
<dbReference type="SMART" id="SM00382">
    <property type="entry name" value="AAA"/>
    <property type="match status" value="1"/>
</dbReference>
<evidence type="ECO:0000313" key="8">
    <source>
        <dbReference type="EMBL" id="BBO68023.1"/>
    </source>
</evidence>
<feature type="domain" description="Sigma-54 factor interaction" evidence="6">
    <location>
        <begin position="150"/>
        <end position="379"/>
    </location>
</feature>
<dbReference type="CDD" id="cd00009">
    <property type="entry name" value="AAA"/>
    <property type="match status" value="1"/>
</dbReference>
<organism evidence="8 9">
    <name type="scientific">Desulfosarcina alkanivorans</name>
    <dbReference type="NCBI Taxonomy" id="571177"/>
    <lineage>
        <taxon>Bacteria</taxon>
        <taxon>Pseudomonadati</taxon>
        <taxon>Thermodesulfobacteriota</taxon>
        <taxon>Desulfobacteria</taxon>
        <taxon>Desulfobacterales</taxon>
        <taxon>Desulfosarcinaceae</taxon>
        <taxon>Desulfosarcina</taxon>
    </lineage>
</organism>
<dbReference type="Pfam" id="PF25601">
    <property type="entry name" value="AAA_lid_14"/>
    <property type="match status" value="1"/>
</dbReference>
<dbReference type="SUPFAM" id="SSF46689">
    <property type="entry name" value="Homeodomain-like"/>
    <property type="match status" value="1"/>
</dbReference>
<dbReference type="Gene3D" id="3.40.50.2300">
    <property type="match status" value="1"/>
</dbReference>
<evidence type="ECO:0000256" key="2">
    <source>
        <dbReference type="ARBA" id="ARBA00022840"/>
    </source>
</evidence>
<dbReference type="InterPro" id="IPR025943">
    <property type="entry name" value="Sigma_54_int_dom_ATP-bd_2"/>
</dbReference>
<protein>
    <submittedName>
        <fullName evidence="8">Acetoacetate metabolism regulatory protein AtoC</fullName>
    </submittedName>
</protein>
<dbReference type="Pfam" id="PF00158">
    <property type="entry name" value="Sigma54_activat"/>
    <property type="match status" value="1"/>
</dbReference>
<dbReference type="InterPro" id="IPR002197">
    <property type="entry name" value="HTH_Fis"/>
</dbReference>
<dbReference type="InterPro" id="IPR011006">
    <property type="entry name" value="CheY-like_superfamily"/>
</dbReference>
<evidence type="ECO:0000259" key="6">
    <source>
        <dbReference type="PROSITE" id="PS50045"/>
    </source>
</evidence>
<gene>
    <name evidence="8" type="ORF">DSCA_19530</name>
</gene>
<evidence type="ECO:0000256" key="4">
    <source>
        <dbReference type="ARBA" id="ARBA00023163"/>
    </source>
</evidence>
<keyword evidence="1" id="KW-0547">Nucleotide-binding</keyword>
<proteinExistence type="predicted"/>
<dbReference type="OrthoDB" id="9802388at2"/>
<accession>A0A5K7YHI7</accession>
<dbReference type="EMBL" id="AP021874">
    <property type="protein sequence ID" value="BBO68023.1"/>
    <property type="molecule type" value="Genomic_DNA"/>
</dbReference>
<dbReference type="Proteomes" id="UP000427906">
    <property type="component" value="Chromosome"/>
</dbReference>
<dbReference type="GO" id="GO:0043565">
    <property type="term" value="F:sequence-specific DNA binding"/>
    <property type="evidence" value="ECO:0007669"/>
    <property type="project" value="InterPro"/>
</dbReference>
<name>A0A5K7YHI7_9BACT</name>
<feature type="domain" description="Response regulatory" evidence="7">
    <location>
        <begin position="4"/>
        <end position="118"/>
    </location>
</feature>
<dbReference type="Gene3D" id="1.10.10.60">
    <property type="entry name" value="Homeodomain-like"/>
    <property type="match status" value="1"/>
</dbReference>
<evidence type="ECO:0000256" key="1">
    <source>
        <dbReference type="ARBA" id="ARBA00022741"/>
    </source>
</evidence>
<dbReference type="InterPro" id="IPR003593">
    <property type="entry name" value="AAA+_ATPase"/>
</dbReference>
<dbReference type="PANTHER" id="PTHR32071">
    <property type="entry name" value="TRANSCRIPTIONAL REGULATORY PROTEIN"/>
    <property type="match status" value="1"/>
</dbReference>
<dbReference type="GO" id="GO:0006355">
    <property type="term" value="P:regulation of DNA-templated transcription"/>
    <property type="evidence" value="ECO:0007669"/>
    <property type="project" value="InterPro"/>
</dbReference>
<dbReference type="InterPro" id="IPR002078">
    <property type="entry name" value="Sigma_54_int"/>
</dbReference>
<dbReference type="InterPro" id="IPR027417">
    <property type="entry name" value="P-loop_NTPase"/>
</dbReference>